<feature type="coiled-coil region" evidence="4">
    <location>
        <begin position="81"/>
        <end position="118"/>
    </location>
</feature>
<comment type="similarity">
    <text evidence="1 3">Belongs to the bacterial flagellin family.</text>
</comment>
<evidence type="ECO:0000259" key="6">
    <source>
        <dbReference type="Pfam" id="PF00700"/>
    </source>
</evidence>
<dbReference type="Pfam" id="PF00700">
    <property type="entry name" value="Flagellin_C"/>
    <property type="match status" value="1"/>
</dbReference>
<dbReference type="Proteomes" id="UP001596056">
    <property type="component" value="Unassembled WGS sequence"/>
</dbReference>
<keyword evidence="2 3" id="KW-0975">Bacterial flagellum</keyword>
<keyword evidence="7" id="KW-0282">Flagellum</keyword>
<comment type="caution">
    <text evidence="7">The sequence shown here is derived from an EMBL/GenBank/DDBJ whole genome shotgun (WGS) entry which is preliminary data.</text>
</comment>
<dbReference type="Pfam" id="PF00669">
    <property type="entry name" value="Flagellin_N"/>
    <property type="match status" value="1"/>
</dbReference>
<evidence type="ECO:0000256" key="4">
    <source>
        <dbReference type="SAM" id="Coils"/>
    </source>
</evidence>
<dbReference type="EMBL" id="JBHSNA010000003">
    <property type="protein sequence ID" value="MFC5565675.1"/>
    <property type="molecule type" value="Genomic_DNA"/>
</dbReference>
<evidence type="ECO:0000259" key="5">
    <source>
        <dbReference type="Pfam" id="PF00669"/>
    </source>
</evidence>
<dbReference type="InterPro" id="IPR001029">
    <property type="entry name" value="Flagellin_N"/>
</dbReference>
<dbReference type="InterPro" id="IPR046358">
    <property type="entry name" value="Flagellin_C"/>
</dbReference>
<keyword evidence="8" id="KW-1185">Reference proteome</keyword>
<sequence>MSSILTNNGAMVALQTLRSVNSNLAKTQSEISTGKTVATAKDNASIWSISKVMESDVKGFQSISDSLSLGESTLAVASTAAEKITDLLKDMKATIVSAQSESANRATLQTDVDKLRDQIKTIVEGAQFNGVNLLKGTESMDLLSSLDRNSNGTVAVSNIIADRNDLTTSAGKLGTGAALTAPTVSASPVANTAKTATLTIAGSVAIGDTFTFKVGDTEVSFAATAATVANVATGLTSKLNELGLSGLTAAASAGVLTLSSTKAFDATALVASNNGSGTSTLSATTIAARAETVTFGTTAVAEGDGYRVVLGGQNFDYVAGKGETMEDVARGLKGVIDSAKVAGISTNVRLDSATNQWSLQIDNNSSTSRTLTASGAKGGTATGGLQALAGIDVTTKANAQSALANIETLIQSATSAAASFGASSSRVSIQNDFVTSLTDTMKTGIGSLVDADMEETSARLQALQTQQQLAVQSLSIANQAPQSILSLFR</sequence>
<evidence type="ECO:0000256" key="1">
    <source>
        <dbReference type="ARBA" id="ARBA00005709"/>
    </source>
</evidence>
<gene>
    <name evidence="7" type="ORF">ACFPOC_04490</name>
</gene>
<dbReference type="Gene3D" id="1.20.1330.10">
    <property type="entry name" value="f41 fragment of flagellin, N-terminal domain"/>
    <property type="match status" value="2"/>
</dbReference>
<dbReference type="RefSeq" id="WP_209838340.1">
    <property type="nucleotide sequence ID" value="NZ_JAGGJP010000003.1"/>
</dbReference>
<dbReference type="InterPro" id="IPR001492">
    <property type="entry name" value="Flagellin"/>
</dbReference>
<protein>
    <recommendedName>
        <fullName evidence="3">Flagellin</fullName>
    </recommendedName>
</protein>
<keyword evidence="7" id="KW-0966">Cell projection</keyword>
<feature type="domain" description="Flagellin N-terminal" evidence="5">
    <location>
        <begin position="4"/>
        <end position="137"/>
    </location>
</feature>
<feature type="domain" description="Flagellin C-terminal" evidence="6">
    <location>
        <begin position="404"/>
        <end position="488"/>
    </location>
</feature>
<evidence type="ECO:0000256" key="2">
    <source>
        <dbReference type="ARBA" id="ARBA00023143"/>
    </source>
</evidence>
<dbReference type="PANTHER" id="PTHR42792">
    <property type="entry name" value="FLAGELLIN"/>
    <property type="match status" value="1"/>
</dbReference>
<accession>A0ABW0S9S3</accession>
<keyword evidence="3" id="KW-0964">Secreted</keyword>
<dbReference type="SUPFAM" id="SSF64518">
    <property type="entry name" value="Phase 1 flagellin"/>
    <property type="match status" value="1"/>
</dbReference>
<reference evidence="8" key="1">
    <citation type="journal article" date="2019" name="Int. J. Syst. Evol. Microbiol.">
        <title>The Global Catalogue of Microorganisms (GCM) 10K type strain sequencing project: providing services to taxonomists for standard genome sequencing and annotation.</title>
        <authorList>
            <consortium name="The Broad Institute Genomics Platform"/>
            <consortium name="The Broad Institute Genome Sequencing Center for Infectious Disease"/>
            <person name="Wu L."/>
            <person name="Ma J."/>
        </authorList>
    </citation>
    <scope>NUCLEOTIDE SEQUENCE [LARGE SCALE GENOMIC DNA]</scope>
    <source>
        <strain evidence="8">KACC 11588</strain>
    </source>
</reference>
<organism evidence="7 8">
    <name type="scientific">Rubellimicrobium aerolatum</name>
    <dbReference type="NCBI Taxonomy" id="490979"/>
    <lineage>
        <taxon>Bacteria</taxon>
        <taxon>Pseudomonadati</taxon>
        <taxon>Pseudomonadota</taxon>
        <taxon>Alphaproteobacteria</taxon>
        <taxon>Rhodobacterales</taxon>
        <taxon>Roseobacteraceae</taxon>
        <taxon>Rubellimicrobium</taxon>
    </lineage>
</organism>
<dbReference type="PANTHER" id="PTHR42792:SF2">
    <property type="entry name" value="FLAGELLIN"/>
    <property type="match status" value="1"/>
</dbReference>
<comment type="function">
    <text evidence="3">Flagellin is the subunit protein which polymerizes to form the filaments of bacterial flagella.</text>
</comment>
<keyword evidence="4" id="KW-0175">Coiled coil</keyword>
<proteinExistence type="inferred from homology"/>
<keyword evidence="7" id="KW-0969">Cilium</keyword>
<comment type="subcellular location">
    <subcellularLocation>
        <location evidence="3">Secreted</location>
    </subcellularLocation>
    <subcellularLocation>
        <location evidence="3">Bacterial flagellum</location>
    </subcellularLocation>
</comment>
<name>A0ABW0S9S3_9RHOB</name>
<evidence type="ECO:0000256" key="3">
    <source>
        <dbReference type="RuleBase" id="RU362073"/>
    </source>
</evidence>
<evidence type="ECO:0000313" key="7">
    <source>
        <dbReference type="EMBL" id="MFC5565675.1"/>
    </source>
</evidence>
<evidence type="ECO:0000313" key="8">
    <source>
        <dbReference type="Proteomes" id="UP001596056"/>
    </source>
</evidence>